<dbReference type="AlphaFoldDB" id="A0A5B7J795"/>
<dbReference type="EMBL" id="VSRR010077495">
    <property type="protein sequence ID" value="MPC88334.1"/>
    <property type="molecule type" value="Genomic_DNA"/>
</dbReference>
<gene>
    <name evidence="2" type="ORF">E2C01_083234</name>
</gene>
<evidence type="ECO:0000256" key="1">
    <source>
        <dbReference type="SAM" id="MobiDB-lite"/>
    </source>
</evidence>
<name>A0A5B7J795_PORTR</name>
<sequence>MPSGGRGGVTAALGTAEEARRGAGAGPGRAGEAEGGGVRSHKLSLLHAVRHPLPPSIRLACRGRGVGARGGRWPFNSGCGLPRPTRRPLTPPPPALTLSWLSPPLSAHPGHPWGRSTLRRHPGAAGPPTPYGRKSQGGRDAAALAPPAPRPAQTQWHPAGPQQSPVATLRPHPGSHRPRGCLGLVPWDVGVRAALLRQA</sequence>
<feature type="region of interest" description="Disordered" evidence="1">
    <location>
        <begin position="110"/>
        <end position="182"/>
    </location>
</feature>
<proteinExistence type="predicted"/>
<keyword evidence="3" id="KW-1185">Reference proteome</keyword>
<protein>
    <submittedName>
        <fullName evidence="2">Uncharacterized protein</fullName>
    </submittedName>
</protein>
<evidence type="ECO:0000313" key="3">
    <source>
        <dbReference type="Proteomes" id="UP000324222"/>
    </source>
</evidence>
<evidence type="ECO:0000313" key="2">
    <source>
        <dbReference type="EMBL" id="MPC88334.1"/>
    </source>
</evidence>
<feature type="region of interest" description="Disordered" evidence="1">
    <location>
        <begin position="75"/>
        <end position="95"/>
    </location>
</feature>
<accession>A0A5B7J795</accession>
<feature type="compositionally biased region" description="Polar residues" evidence="1">
    <location>
        <begin position="153"/>
        <end position="166"/>
    </location>
</feature>
<organism evidence="2 3">
    <name type="scientific">Portunus trituberculatus</name>
    <name type="common">Swimming crab</name>
    <name type="synonym">Neptunus trituberculatus</name>
    <dbReference type="NCBI Taxonomy" id="210409"/>
    <lineage>
        <taxon>Eukaryota</taxon>
        <taxon>Metazoa</taxon>
        <taxon>Ecdysozoa</taxon>
        <taxon>Arthropoda</taxon>
        <taxon>Crustacea</taxon>
        <taxon>Multicrustacea</taxon>
        <taxon>Malacostraca</taxon>
        <taxon>Eumalacostraca</taxon>
        <taxon>Eucarida</taxon>
        <taxon>Decapoda</taxon>
        <taxon>Pleocyemata</taxon>
        <taxon>Brachyura</taxon>
        <taxon>Eubrachyura</taxon>
        <taxon>Portunoidea</taxon>
        <taxon>Portunidae</taxon>
        <taxon>Portuninae</taxon>
        <taxon>Portunus</taxon>
    </lineage>
</organism>
<feature type="compositionally biased region" description="Gly residues" evidence="1">
    <location>
        <begin position="23"/>
        <end position="38"/>
    </location>
</feature>
<dbReference type="Proteomes" id="UP000324222">
    <property type="component" value="Unassembled WGS sequence"/>
</dbReference>
<comment type="caution">
    <text evidence="2">The sequence shown here is derived from an EMBL/GenBank/DDBJ whole genome shotgun (WGS) entry which is preliminary data.</text>
</comment>
<reference evidence="2 3" key="1">
    <citation type="submission" date="2019-05" db="EMBL/GenBank/DDBJ databases">
        <title>Another draft genome of Portunus trituberculatus and its Hox gene families provides insights of decapod evolution.</title>
        <authorList>
            <person name="Jeong J.-H."/>
            <person name="Song I."/>
            <person name="Kim S."/>
            <person name="Choi T."/>
            <person name="Kim D."/>
            <person name="Ryu S."/>
            <person name="Kim W."/>
        </authorList>
    </citation>
    <scope>NUCLEOTIDE SEQUENCE [LARGE SCALE GENOMIC DNA]</scope>
    <source>
        <tissue evidence="2">Muscle</tissue>
    </source>
</reference>
<feature type="region of interest" description="Disordered" evidence="1">
    <location>
        <begin position="15"/>
        <end position="39"/>
    </location>
</feature>